<accession>A0AAD8ARH7</accession>
<evidence type="ECO:0000313" key="1">
    <source>
        <dbReference type="EMBL" id="KAK0041023.1"/>
    </source>
</evidence>
<sequence length="116" mass="12953">MYVSRSSSGGSNSETFTHTINAYLQLLEADAMMEPARDQARGAILFTFFVNRSPAHCRHHLTTSALAGTSAASRVYSCGSVPRSVMEELKWIWDLPVPRRRCFSRIKKDVVCEVQG</sequence>
<keyword evidence="2" id="KW-1185">Reference proteome</keyword>
<protein>
    <submittedName>
        <fullName evidence="1">Uncharacterized protein</fullName>
    </submittedName>
</protein>
<dbReference type="Proteomes" id="UP001233172">
    <property type="component" value="Unassembled WGS sequence"/>
</dbReference>
<organism evidence="1 2">
    <name type="scientific">Biomphalaria pfeifferi</name>
    <name type="common">Bloodfluke planorb</name>
    <name type="synonym">Freshwater snail</name>
    <dbReference type="NCBI Taxonomy" id="112525"/>
    <lineage>
        <taxon>Eukaryota</taxon>
        <taxon>Metazoa</taxon>
        <taxon>Spiralia</taxon>
        <taxon>Lophotrochozoa</taxon>
        <taxon>Mollusca</taxon>
        <taxon>Gastropoda</taxon>
        <taxon>Heterobranchia</taxon>
        <taxon>Euthyneura</taxon>
        <taxon>Panpulmonata</taxon>
        <taxon>Hygrophila</taxon>
        <taxon>Lymnaeoidea</taxon>
        <taxon>Planorbidae</taxon>
        <taxon>Biomphalaria</taxon>
    </lineage>
</organism>
<reference evidence="1" key="1">
    <citation type="journal article" date="2023" name="PLoS Negl. Trop. Dis.">
        <title>A genome sequence for Biomphalaria pfeifferi, the major vector snail for the human-infecting parasite Schistosoma mansoni.</title>
        <authorList>
            <person name="Bu L."/>
            <person name="Lu L."/>
            <person name="Laidemitt M.R."/>
            <person name="Zhang S.M."/>
            <person name="Mutuku M."/>
            <person name="Mkoji G."/>
            <person name="Steinauer M."/>
            <person name="Loker E.S."/>
        </authorList>
    </citation>
    <scope>NUCLEOTIDE SEQUENCE</scope>
    <source>
        <strain evidence="1">KasaAsao</strain>
    </source>
</reference>
<dbReference type="EMBL" id="JASAOG010000291">
    <property type="protein sequence ID" value="KAK0041023.1"/>
    <property type="molecule type" value="Genomic_DNA"/>
</dbReference>
<name>A0AAD8ARH7_BIOPF</name>
<reference evidence="1" key="2">
    <citation type="submission" date="2023-04" db="EMBL/GenBank/DDBJ databases">
        <authorList>
            <person name="Bu L."/>
            <person name="Lu L."/>
            <person name="Laidemitt M.R."/>
            <person name="Zhang S.M."/>
            <person name="Mutuku M."/>
            <person name="Mkoji G."/>
            <person name="Steinauer M."/>
            <person name="Loker E.S."/>
        </authorList>
    </citation>
    <scope>NUCLEOTIDE SEQUENCE</scope>
    <source>
        <strain evidence="1">KasaAsao</strain>
        <tissue evidence="1">Whole Snail</tissue>
    </source>
</reference>
<proteinExistence type="predicted"/>
<evidence type="ECO:0000313" key="2">
    <source>
        <dbReference type="Proteomes" id="UP001233172"/>
    </source>
</evidence>
<gene>
    <name evidence="1" type="ORF">Bpfe_029541</name>
</gene>
<dbReference type="AlphaFoldDB" id="A0AAD8ARH7"/>
<comment type="caution">
    <text evidence="1">The sequence shown here is derived from an EMBL/GenBank/DDBJ whole genome shotgun (WGS) entry which is preliminary data.</text>
</comment>